<feature type="domain" description="Aminotransferase class V" evidence="5">
    <location>
        <begin position="20"/>
        <end position="382"/>
    </location>
</feature>
<proteinExistence type="inferred from homology"/>
<dbReference type="AlphaFoldDB" id="A0A7W3LNI8"/>
<dbReference type="SUPFAM" id="SSF53383">
    <property type="entry name" value="PLP-dependent transferases"/>
    <property type="match status" value="1"/>
</dbReference>
<dbReference type="RefSeq" id="WP_182843737.1">
    <property type="nucleotide sequence ID" value="NZ_BAAALP010000004.1"/>
</dbReference>
<evidence type="ECO:0000256" key="2">
    <source>
        <dbReference type="ARBA" id="ARBA00022898"/>
    </source>
</evidence>
<reference evidence="6 7" key="1">
    <citation type="submission" date="2020-08" db="EMBL/GenBank/DDBJ databases">
        <title>Genomic Encyclopedia of Type Strains, Phase IV (KMG-IV): sequencing the most valuable type-strain genomes for metagenomic binning, comparative biology and taxonomic classification.</title>
        <authorList>
            <person name="Goeker M."/>
        </authorList>
    </citation>
    <scope>NUCLEOTIDE SEQUENCE [LARGE SCALE GENOMIC DNA]</scope>
    <source>
        <strain evidence="6 7">DSM 44197</strain>
    </source>
</reference>
<evidence type="ECO:0000313" key="6">
    <source>
        <dbReference type="EMBL" id="MBA8951411.1"/>
    </source>
</evidence>
<evidence type="ECO:0000256" key="3">
    <source>
        <dbReference type="RuleBase" id="RU004075"/>
    </source>
</evidence>
<dbReference type="Proteomes" id="UP000572680">
    <property type="component" value="Unassembled WGS sequence"/>
</dbReference>
<organism evidence="6 7">
    <name type="scientific">Actinomadura namibiensis</name>
    <dbReference type="NCBI Taxonomy" id="182080"/>
    <lineage>
        <taxon>Bacteria</taxon>
        <taxon>Bacillati</taxon>
        <taxon>Actinomycetota</taxon>
        <taxon>Actinomycetes</taxon>
        <taxon>Streptosporangiales</taxon>
        <taxon>Thermomonosporaceae</taxon>
        <taxon>Actinomadura</taxon>
    </lineage>
</organism>
<dbReference type="Gene3D" id="3.90.1150.10">
    <property type="entry name" value="Aspartate Aminotransferase, domain 1"/>
    <property type="match status" value="1"/>
</dbReference>
<comment type="caution">
    <text evidence="6">The sequence shown here is derived from an EMBL/GenBank/DDBJ whole genome shotgun (WGS) entry which is preliminary data.</text>
</comment>
<gene>
    <name evidence="6" type="ORF">HNR61_003042</name>
</gene>
<accession>A0A7W3LNI8</accession>
<keyword evidence="7" id="KW-1185">Reference proteome</keyword>
<dbReference type="InterPro" id="IPR015422">
    <property type="entry name" value="PyrdxlP-dep_Trfase_small"/>
</dbReference>
<dbReference type="GO" id="GO:0016829">
    <property type="term" value="F:lyase activity"/>
    <property type="evidence" value="ECO:0007669"/>
    <property type="project" value="UniProtKB-KW"/>
</dbReference>
<sequence length="388" mass="41661">MGIDIDKVRAETPGCANVVHLNNAGAALPPRPVIDAVAAHLEREAMTGGYEAHEASAGAAGRFYDAVAGLIGARRDEIAYVENATRAWDMAFYAVPFGEGDRILTTTSEYSSNAIAYQQVARRRGATVEVVPDDAHGQISLDALAGALARGGVRLVSLNHIPTQNGLVNPVAEVGRLCREAGALFLLDACQSVGQLAVDVTEIGCDLLSSTGRKYLRGPRGTGFLYVRREALGTLEPPFLDLQAAEWHAPDRYEPRDDARRFETWERFVAGQIGLGVAADYAAALGVEAIEDRVTGLAERLRSLLAEHSGVTVLDRGAHRSGLVTFTVEGHDAMDMKLSLREKGINVSVTVPRAHGYLPDAPDAAVRASVHYYNTEEELGRLVEALPR</sequence>
<dbReference type="InterPro" id="IPR015424">
    <property type="entry name" value="PyrdxlP-dep_Trfase"/>
</dbReference>
<evidence type="ECO:0000256" key="1">
    <source>
        <dbReference type="ARBA" id="ARBA00001933"/>
    </source>
</evidence>
<dbReference type="PANTHER" id="PTHR43586:SF24">
    <property type="entry name" value="BLR4730 PROTEIN"/>
    <property type="match status" value="1"/>
</dbReference>
<dbReference type="Gene3D" id="3.40.640.10">
    <property type="entry name" value="Type I PLP-dependent aspartate aminotransferase-like (Major domain)"/>
    <property type="match status" value="1"/>
</dbReference>
<protein>
    <submittedName>
        <fullName evidence="6">Selenocysteine lyase/cysteine desulfurase</fullName>
    </submittedName>
</protein>
<dbReference type="PROSITE" id="PS00595">
    <property type="entry name" value="AA_TRANSFER_CLASS_5"/>
    <property type="match status" value="1"/>
</dbReference>
<keyword evidence="2" id="KW-0663">Pyridoxal phosphate</keyword>
<dbReference type="PANTHER" id="PTHR43586">
    <property type="entry name" value="CYSTEINE DESULFURASE"/>
    <property type="match status" value="1"/>
</dbReference>
<evidence type="ECO:0000313" key="7">
    <source>
        <dbReference type="Proteomes" id="UP000572680"/>
    </source>
</evidence>
<keyword evidence="6" id="KW-0456">Lyase</keyword>
<evidence type="ECO:0000259" key="5">
    <source>
        <dbReference type="Pfam" id="PF00266"/>
    </source>
</evidence>
<name>A0A7W3LNI8_ACTNM</name>
<comment type="similarity">
    <text evidence="3">Belongs to the class-V pyridoxal-phosphate-dependent aminotransferase family.</text>
</comment>
<dbReference type="Pfam" id="PF00266">
    <property type="entry name" value="Aminotran_5"/>
    <property type="match status" value="1"/>
</dbReference>
<evidence type="ECO:0000256" key="4">
    <source>
        <dbReference type="RuleBase" id="RU004504"/>
    </source>
</evidence>
<comment type="cofactor">
    <cofactor evidence="1 4">
        <name>pyridoxal 5'-phosphate</name>
        <dbReference type="ChEBI" id="CHEBI:597326"/>
    </cofactor>
</comment>
<dbReference type="InterPro" id="IPR015421">
    <property type="entry name" value="PyrdxlP-dep_Trfase_major"/>
</dbReference>
<dbReference type="InterPro" id="IPR000192">
    <property type="entry name" value="Aminotrans_V_dom"/>
</dbReference>
<dbReference type="EMBL" id="JACJIA010000003">
    <property type="protein sequence ID" value="MBA8951411.1"/>
    <property type="molecule type" value="Genomic_DNA"/>
</dbReference>
<dbReference type="InterPro" id="IPR020578">
    <property type="entry name" value="Aminotrans_V_PyrdxlP_BS"/>
</dbReference>